<dbReference type="Proteomes" id="UP001595617">
    <property type="component" value="Unassembled WGS sequence"/>
</dbReference>
<dbReference type="Pfam" id="PF09523">
    <property type="entry name" value="DUF2390"/>
    <property type="match status" value="1"/>
</dbReference>
<reference evidence="2" key="1">
    <citation type="journal article" date="2019" name="Int. J. Syst. Evol. Microbiol.">
        <title>The Global Catalogue of Microorganisms (GCM) 10K type strain sequencing project: providing services to taxonomists for standard genome sequencing and annotation.</title>
        <authorList>
            <consortium name="The Broad Institute Genomics Platform"/>
            <consortium name="The Broad Institute Genome Sequencing Center for Infectious Disease"/>
            <person name="Wu L."/>
            <person name="Ma J."/>
        </authorList>
    </citation>
    <scope>NUCLEOTIDE SEQUENCE [LARGE SCALE GENOMIC DNA]</scope>
    <source>
        <strain evidence="2">IBRC 10765</strain>
    </source>
</reference>
<comment type="caution">
    <text evidence="1">The sequence shown here is derived from an EMBL/GenBank/DDBJ whole genome shotgun (WGS) entry which is preliminary data.</text>
</comment>
<protein>
    <submittedName>
        <fullName evidence="1">TIGR02444 family protein</fullName>
    </submittedName>
</protein>
<evidence type="ECO:0000313" key="2">
    <source>
        <dbReference type="Proteomes" id="UP001595617"/>
    </source>
</evidence>
<dbReference type="EMBL" id="JBHRYR010000002">
    <property type="protein sequence ID" value="MFC3851889.1"/>
    <property type="molecule type" value="Genomic_DNA"/>
</dbReference>
<keyword evidence="2" id="KW-1185">Reference proteome</keyword>
<sequence>MSSEIVCRNAPLEHPLWTFSLALYNQPGVAAHVLERQEAYHIWVNDWLFAVWLAQQQRIIHDDFALHMETWQAWREAAVMPWRSLRMALREPGLEGLHQRTLETELRLEQADQAYLYARQGKLSELAPPSDLTVLIVTSLQRLSVELDQAVVESSAELLSAATSRLFSS</sequence>
<dbReference type="RefSeq" id="WP_380693407.1">
    <property type="nucleotide sequence ID" value="NZ_JBHRYR010000002.1"/>
</dbReference>
<dbReference type="NCBIfam" id="TIGR02444">
    <property type="entry name" value="TIGR02444 family protein"/>
    <property type="match status" value="1"/>
</dbReference>
<name>A0ABV7ZUI1_9GAMM</name>
<dbReference type="InterPro" id="IPR012659">
    <property type="entry name" value="CHP02444"/>
</dbReference>
<gene>
    <name evidence="1" type="ORF">ACFOOG_03490</name>
</gene>
<proteinExistence type="predicted"/>
<accession>A0ABV7ZUI1</accession>
<evidence type="ECO:0000313" key="1">
    <source>
        <dbReference type="EMBL" id="MFC3851889.1"/>
    </source>
</evidence>
<organism evidence="1 2">
    <name type="scientific">Saccharospirillum mangrovi</name>
    <dbReference type="NCBI Taxonomy" id="2161747"/>
    <lineage>
        <taxon>Bacteria</taxon>
        <taxon>Pseudomonadati</taxon>
        <taxon>Pseudomonadota</taxon>
        <taxon>Gammaproteobacteria</taxon>
        <taxon>Oceanospirillales</taxon>
        <taxon>Saccharospirillaceae</taxon>
        <taxon>Saccharospirillum</taxon>
    </lineage>
</organism>